<reference evidence="2" key="1">
    <citation type="submission" date="2019-02" db="EMBL/GenBank/DDBJ databases">
        <title>Draft genome of the type strain Pelomonas aquatica CCUG 52575T.</title>
        <authorList>
            <person name="Gomila M."/>
            <person name="Lalucat J."/>
        </authorList>
    </citation>
    <scope>NUCLEOTIDE SEQUENCE</scope>
    <source>
        <strain evidence="2">CCUG 52575</strain>
    </source>
</reference>
<keyword evidence="1" id="KW-1133">Transmembrane helix</keyword>
<evidence type="ECO:0000313" key="2">
    <source>
        <dbReference type="EMBL" id="MDG0864296.1"/>
    </source>
</evidence>
<sequence length="73" mass="7658">MNFTRILGVLLLIAGTASLATGGFSYTKDSTVVKLGPLELTAKEKEQVNLPEWLGVGAIAVGGLLLVFGGRKR</sequence>
<protein>
    <submittedName>
        <fullName evidence="2">Uncharacterized protein</fullName>
    </submittedName>
</protein>
<keyword evidence="1" id="KW-0812">Transmembrane</keyword>
<dbReference type="AlphaFoldDB" id="A0A9X4R616"/>
<dbReference type="Proteomes" id="UP001152766">
    <property type="component" value="Unassembled WGS sequence"/>
</dbReference>
<evidence type="ECO:0000256" key="1">
    <source>
        <dbReference type="SAM" id="Phobius"/>
    </source>
</evidence>
<keyword evidence="1" id="KW-0472">Membrane</keyword>
<comment type="caution">
    <text evidence="2">The sequence shown here is derived from an EMBL/GenBank/DDBJ whole genome shotgun (WGS) entry which is preliminary data.</text>
</comment>
<keyword evidence="3" id="KW-1185">Reference proteome</keyword>
<accession>A0A9X4R616</accession>
<name>A0A9X4R616_9BURK</name>
<gene>
    <name evidence="2" type="ORF">EXJ73_17680</name>
</gene>
<feature type="transmembrane region" description="Helical" evidence="1">
    <location>
        <begin position="53"/>
        <end position="70"/>
    </location>
</feature>
<proteinExistence type="predicted"/>
<organism evidence="2 3">
    <name type="scientific">Pelomonas aquatica</name>
    <dbReference type="NCBI Taxonomy" id="431058"/>
    <lineage>
        <taxon>Bacteria</taxon>
        <taxon>Pseudomonadati</taxon>
        <taxon>Pseudomonadota</taxon>
        <taxon>Betaproteobacteria</taxon>
        <taxon>Burkholderiales</taxon>
        <taxon>Sphaerotilaceae</taxon>
        <taxon>Roseateles</taxon>
    </lineage>
</organism>
<evidence type="ECO:0000313" key="3">
    <source>
        <dbReference type="Proteomes" id="UP001152766"/>
    </source>
</evidence>
<dbReference type="RefSeq" id="WP_268146271.1">
    <property type="nucleotide sequence ID" value="NZ_JAPPUW010000001.1"/>
</dbReference>
<dbReference type="EMBL" id="SGUG01000030">
    <property type="protein sequence ID" value="MDG0864296.1"/>
    <property type="molecule type" value="Genomic_DNA"/>
</dbReference>